<sequence>MTVVPIQARKLRAFTQALIQLENRIKKSLLSTHELVQAMYYASHLKGGIVTKKFMFIAIHQFDGERLDALSNTDLGILCVSLFRSSVPVEKLKLLQFLAGRFKQQMETLITEDPAIFVSFVKCFRISKYYEDDVINCIASKGLNSLLKLDIVAKLHLGVYFSASKYGDTEFINAYLSSCIDAVNDKIRNGETPRLKDINNLLWSCSVYNTEHLNNKLQVSEVPQYVKESLNLIKKDSNTHISLLLWLWICSCRLEPEVVRFLTSESTKYITESKNFKSQSNLFLLLTCVHLESPGLLKPHIIGSRDKRLQPKFESYLRKRPRLKALLDEFHKYSTFLRLENVRFDFIVPTVYIGSIYCELKGKPLSIEVIDSSVCLTNSDQMIGRMILKLRLLQKMGIPYILISGDESYDMEYLRKLLMAHSFNPDQRS</sequence>
<reference evidence="1" key="1">
    <citation type="journal article" date="2021" name="Mol. Ecol. Resour.">
        <title>Apolygus lucorum genome provides insights into omnivorousness and mesophyll feeding.</title>
        <authorList>
            <person name="Liu Y."/>
            <person name="Liu H."/>
            <person name="Wang H."/>
            <person name="Huang T."/>
            <person name="Liu B."/>
            <person name="Yang B."/>
            <person name="Yin L."/>
            <person name="Li B."/>
            <person name="Zhang Y."/>
            <person name="Zhang S."/>
            <person name="Jiang F."/>
            <person name="Zhang X."/>
            <person name="Ren Y."/>
            <person name="Wang B."/>
            <person name="Wang S."/>
            <person name="Lu Y."/>
            <person name="Wu K."/>
            <person name="Fan W."/>
            <person name="Wang G."/>
        </authorList>
    </citation>
    <scope>NUCLEOTIDE SEQUENCE</scope>
    <source>
        <strain evidence="1">12Hb</strain>
    </source>
</reference>
<evidence type="ECO:0000313" key="1">
    <source>
        <dbReference type="EMBL" id="KAF6214341.1"/>
    </source>
</evidence>
<protein>
    <submittedName>
        <fullName evidence="1">Uncharacterized protein</fullName>
    </submittedName>
</protein>
<dbReference type="AlphaFoldDB" id="A0A8S9Y1A0"/>
<organism evidence="1 2">
    <name type="scientific">Apolygus lucorum</name>
    <name type="common">Small green plant bug</name>
    <name type="synonym">Lygocoris lucorum</name>
    <dbReference type="NCBI Taxonomy" id="248454"/>
    <lineage>
        <taxon>Eukaryota</taxon>
        <taxon>Metazoa</taxon>
        <taxon>Ecdysozoa</taxon>
        <taxon>Arthropoda</taxon>
        <taxon>Hexapoda</taxon>
        <taxon>Insecta</taxon>
        <taxon>Pterygota</taxon>
        <taxon>Neoptera</taxon>
        <taxon>Paraneoptera</taxon>
        <taxon>Hemiptera</taxon>
        <taxon>Heteroptera</taxon>
        <taxon>Panheteroptera</taxon>
        <taxon>Cimicomorpha</taxon>
        <taxon>Miridae</taxon>
        <taxon>Mirini</taxon>
        <taxon>Apolygus</taxon>
    </lineage>
</organism>
<comment type="caution">
    <text evidence="1">The sequence shown here is derived from an EMBL/GenBank/DDBJ whole genome shotgun (WGS) entry which is preliminary data.</text>
</comment>
<dbReference type="EMBL" id="WIXP02000002">
    <property type="protein sequence ID" value="KAF6214341.1"/>
    <property type="molecule type" value="Genomic_DNA"/>
</dbReference>
<proteinExistence type="predicted"/>
<keyword evidence="2" id="KW-1185">Reference proteome</keyword>
<dbReference type="Proteomes" id="UP000466442">
    <property type="component" value="Unassembled WGS sequence"/>
</dbReference>
<evidence type="ECO:0000313" key="2">
    <source>
        <dbReference type="Proteomes" id="UP000466442"/>
    </source>
</evidence>
<gene>
    <name evidence="1" type="ORF">GE061_009081</name>
</gene>
<accession>A0A8S9Y1A0</accession>
<name>A0A8S9Y1A0_APOLU</name>
<dbReference type="OrthoDB" id="6579040at2759"/>